<dbReference type="PROSITE" id="PS00668">
    <property type="entry name" value="COMPLEX1_ND1_2"/>
    <property type="match status" value="1"/>
</dbReference>
<feature type="transmembrane region" description="Helical" evidence="5">
    <location>
        <begin position="224"/>
        <end position="242"/>
    </location>
</feature>
<protein>
    <recommendedName>
        <fullName evidence="8">NADH dehydrogenase</fullName>
    </recommendedName>
</protein>
<comment type="subcellular location">
    <subcellularLocation>
        <location evidence="1">Membrane</location>
        <topology evidence="1">Multi-pass membrane protein</topology>
    </subcellularLocation>
</comment>
<feature type="transmembrane region" description="Helical" evidence="5">
    <location>
        <begin position="278"/>
        <end position="297"/>
    </location>
</feature>
<accession>A0A1F4TSK4</accession>
<evidence type="ECO:0000256" key="1">
    <source>
        <dbReference type="ARBA" id="ARBA00004141"/>
    </source>
</evidence>
<sequence length="298" mass="32221">MANLFVIFISGFFLAAIVGLLASWLDRKISARLQFRVGPPWYQPLIDIIKLLGKETLLPQGATRWIFLGAPLIGLAGAIVTSLLLLAVGQSSGFIGDLIVVLYFLSLPSLAMIIGGSASRNPLSALGSSREMKLILAYELPFILATFALVAKAGTLVLGDLVAWQAANSWFILKLSGVISFVVSLLVIQAKAGLAPFDIAEAEQEIAAGPLLEYSGPPLAVFKLTKAMLLFVLPFFLVTLYLGGADNWWPLKYLFVLTLMVLIKNTNPRLRSDQALRFFWGPVTLLAIIGFLLAVLGC</sequence>
<gene>
    <name evidence="6" type="ORF">A2311_00925</name>
</gene>
<comment type="caution">
    <text evidence="6">The sequence shown here is derived from an EMBL/GenBank/DDBJ whole genome shotgun (WGS) entry which is preliminary data.</text>
</comment>
<keyword evidence="4 5" id="KW-0472">Membrane</keyword>
<dbReference type="PANTHER" id="PTHR43359">
    <property type="entry name" value="FORMATE HYDROGENLYASE SUBUNIT 4"/>
    <property type="match status" value="1"/>
</dbReference>
<dbReference type="GO" id="GO:0005886">
    <property type="term" value="C:plasma membrane"/>
    <property type="evidence" value="ECO:0007669"/>
    <property type="project" value="TreeGrafter"/>
</dbReference>
<evidence type="ECO:0000256" key="3">
    <source>
        <dbReference type="ARBA" id="ARBA00022989"/>
    </source>
</evidence>
<evidence type="ECO:0000256" key="2">
    <source>
        <dbReference type="ARBA" id="ARBA00022692"/>
    </source>
</evidence>
<name>A0A1F4TSK4_UNCSA</name>
<feature type="transmembrane region" description="Helical" evidence="5">
    <location>
        <begin position="65"/>
        <end position="88"/>
    </location>
</feature>
<dbReference type="PANTHER" id="PTHR43359:SF1">
    <property type="entry name" value="FORMATE HYDROGENLYASE SUBUNIT 4-RELATED"/>
    <property type="match status" value="1"/>
</dbReference>
<feature type="transmembrane region" description="Helical" evidence="5">
    <location>
        <begin position="6"/>
        <end position="25"/>
    </location>
</feature>
<dbReference type="InterPro" id="IPR052561">
    <property type="entry name" value="ComplexI_Subunit1"/>
</dbReference>
<evidence type="ECO:0000256" key="5">
    <source>
        <dbReference type="SAM" id="Phobius"/>
    </source>
</evidence>
<dbReference type="Pfam" id="PF00146">
    <property type="entry name" value="NADHdh"/>
    <property type="match status" value="1"/>
</dbReference>
<reference evidence="6 7" key="1">
    <citation type="journal article" date="2016" name="Nat. Commun.">
        <title>Thousands of microbial genomes shed light on interconnected biogeochemical processes in an aquifer system.</title>
        <authorList>
            <person name="Anantharaman K."/>
            <person name="Brown C.T."/>
            <person name="Hug L.A."/>
            <person name="Sharon I."/>
            <person name="Castelle C.J."/>
            <person name="Probst A.J."/>
            <person name="Thomas B.C."/>
            <person name="Singh A."/>
            <person name="Wilkins M.J."/>
            <person name="Karaoz U."/>
            <person name="Brodie E.L."/>
            <person name="Williams K.H."/>
            <person name="Hubbard S.S."/>
            <person name="Banfield J.F."/>
        </authorList>
    </citation>
    <scope>NUCLEOTIDE SEQUENCE [LARGE SCALE GENOMIC DNA]</scope>
</reference>
<feature type="transmembrane region" description="Helical" evidence="5">
    <location>
        <begin position="135"/>
        <end position="158"/>
    </location>
</feature>
<dbReference type="AlphaFoldDB" id="A0A1F4TSK4"/>
<evidence type="ECO:0000256" key="4">
    <source>
        <dbReference type="ARBA" id="ARBA00023136"/>
    </source>
</evidence>
<feature type="transmembrane region" description="Helical" evidence="5">
    <location>
        <begin position="94"/>
        <end position="114"/>
    </location>
</feature>
<dbReference type="Proteomes" id="UP000178951">
    <property type="component" value="Unassembled WGS sequence"/>
</dbReference>
<dbReference type="EMBL" id="MEUF01000022">
    <property type="protein sequence ID" value="OGC35671.1"/>
    <property type="molecule type" value="Genomic_DNA"/>
</dbReference>
<feature type="transmembrane region" description="Helical" evidence="5">
    <location>
        <begin position="170"/>
        <end position="188"/>
    </location>
</feature>
<dbReference type="InterPro" id="IPR018086">
    <property type="entry name" value="NADH_UbQ_OxRdtase_su1_CS"/>
</dbReference>
<proteinExistence type="predicted"/>
<keyword evidence="2 5" id="KW-0812">Transmembrane</keyword>
<evidence type="ECO:0008006" key="8">
    <source>
        <dbReference type="Google" id="ProtNLM"/>
    </source>
</evidence>
<keyword evidence="3 5" id="KW-1133">Transmembrane helix</keyword>
<organism evidence="6 7">
    <name type="scientific">candidate division WOR-1 bacterium RIFOXYB2_FULL_48_7</name>
    <dbReference type="NCBI Taxonomy" id="1802583"/>
    <lineage>
        <taxon>Bacteria</taxon>
        <taxon>Bacillati</taxon>
        <taxon>Saganbacteria</taxon>
    </lineage>
</organism>
<evidence type="ECO:0000313" key="6">
    <source>
        <dbReference type="EMBL" id="OGC35671.1"/>
    </source>
</evidence>
<dbReference type="STRING" id="1802583.A2311_00925"/>
<evidence type="ECO:0000313" key="7">
    <source>
        <dbReference type="Proteomes" id="UP000178951"/>
    </source>
</evidence>
<dbReference type="InterPro" id="IPR001694">
    <property type="entry name" value="NADH_UbQ_OxRdtase_su1/FPO"/>
</dbReference>